<dbReference type="InterPro" id="IPR017896">
    <property type="entry name" value="4Fe4S_Fe-S-bd"/>
</dbReference>
<protein>
    <submittedName>
        <fullName evidence="8">FAD-linked oxidase</fullName>
    </submittedName>
</protein>
<dbReference type="PROSITE" id="PS00198">
    <property type="entry name" value="4FE4S_FER_1"/>
    <property type="match status" value="1"/>
</dbReference>
<dbReference type="InterPro" id="IPR004017">
    <property type="entry name" value="Cys_rich_dom"/>
</dbReference>
<keyword evidence="2" id="KW-0479">Metal-binding</keyword>
<dbReference type="Pfam" id="PF13183">
    <property type="entry name" value="Fer4_8"/>
    <property type="match status" value="1"/>
</dbReference>
<feature type="domain" description="4Fe-4S ferredoxin-type" evidence="6">
    <location>
        <begin position="868"/>
        <end position="897"/>
    </location>
</feature>
<evidence type="ECO:0000256" key="2">
    <source>
        <dbReference type="ARBA" id="ARBA00022723"/>
    </source>
</evidence>
<proteinExistence type="predicted"/>
<keyword evidence="4" id="KW-0408">Iron</keyword>
<dbReference type="SUPFAM" id="SSF56176">
    <property type="entry name" value="FAD-binding/transporter-associated domain-like"/>
    <property type="match status" value="1"/>
</dbReference>
<feature type="domain" description="4Fe-4S ferredoxin-type" evidence="6">
    <location>
        <begin position="805"/>
        <end position="836"/>
    </location>
</feature>
<dbReference type="Pfam" id="PF01565">
    <property type="entry name" value="FAD_binding_4"/>
    <property type="match status" value="1"/>
</dbReference>
<dbReference type="Pfam" id="PF02913">
    <property type="entry name" value="FAD-oxidase_C"/>
    <property type="match status" value="2"/>
</dbReference>
<dbReference type="RefSeq" id="WP_173273119.1">
    <property type="nucleotide sequence ID" value="NZ_AP021889.1"/>
</dbReference>
<dbReference type="InterPro" id="IPR021817">
    <property type="entry name" value="DUF3400"/>
</dbReference>
<dbReference type="PANTHER" id="PTHR42934">
    <property type="entry name" value="GLYCOLATE OXIDASE SUBUNIT GLCD"/>
    <property type="match status" value="1"/>
</dbReference>
<keyword evidence="5" id="KW-0411">Iron-sulfur</keyword>
<keyword evidence="1" id="KW-0285">Flavoprotein</keyword>
<evidence type="ECO:0000259" key="6">
    <source>
        <dbReference type="PROSITE" id="PS51379"/>
    </source>
</evidence>
<dbReference type="GO" id="GO:0051536">
    <property type="term" value="F:iron-sulfur cluster binding"/>
    <property type="evidence" value="ECO:0007669"/>
    <property type="project" value="UniProtKB-KW"/>
</dbReference>
<dbReference type="InterPro" id="IPR017900">
    <property type="entry name" value="4Fe4S_Fe_S_CS"/>
</dbReference>
<dbReference type="InterPro" id="IPR009051">
    <property type="entry name" value="Helical_ferredxn"/>
</dbReference>
<organism evidence="8 9">
    <name type="scientific">Thiosulfatimonas sediminis</name>
    <dbReference type="NCBI Taxonomy" id="2675054"/>
    <lineage>
        <taxon>Bacteria</taxon>
        <taxon>Pseudomonadati</taxon>
        <taxon>Pseudomonadota</taxon>
        <taxon>Gammaproteobacteria</taxon>
        <taxon>Thiotrichales</taxon>
        <taxon>Piscirickettsiaceae</taxon>
        <taxon>Thiosulfatimonas</taxon>
    </lineage>
</organism>
<feature type="domain" description="FAD-binding PCMH-type" evidence="7">
    <location>
        <begin position="161"/>
        <end position="394"/>
    </location>
</feature>
<dbReference type="InterPro" id="IPR016164">
    <property type="entry name" value="FAD-linked_Oxase-like_C"/>
</dbReference>
<dbReference type="PROSITE" id="PS51387">
    <property type="entry name" value="FAD_PCMH"/>
    <property type="match status" value="1"/>
</dbReference>
<reference evidence="9" key="1">
    <citation type="submission" date="2019-11" db="EMBL/GenBank/DDBJ databases">
        <title>Isolation and characterization of two novel species in the genus Thiomicrorhabdus.</title>
        <authorList>
            <person name="Mochizuki J."/>
            <person name="Kojima H."/>
            <person name="Fukui M."/>
        </authorList>
    </citation>
    <scope>NUCLEOTIDE SEQUENCE [LARGE SCALE GENOMIC DNA]</scope>
    <source>
        <strain evidence="9">aks77</strain>
    </source>
</reference>
<dbReference type="KEGG" id="tse:THMIRHAS_18550"/>
<dbReference type="PANTHER" id="PTHR42934:SF2">
    <property type="entry name" value="GLYCOLATE OXIDASE SUBUNIT GLCD"/>
    <property type="match status" value="1"/>
</dbReference>
<dbReference type="InterPro" id="IPR036318">
    <property type="entry name" value="FAD-bd_PCMH-like_sf"/>
</dbReference>
<keyword evidence="9" id="KW-1185">Reference proteome</keyword>
<dbReference type="Pfam" id="PF12447">
    <property type="entry name" value="DUF3683"/>
    <property type="match status" value="1"/>
</dbReference>
<dbReference type="Gene3D" id="3.30.465.10">
    <property type="match status" value="1"/>
</dbReference>
<dbReference type="SUPFAM" id="SSF55103">
    <property type="entry name" value="FAD-linked oxidases, C-terminal domain"/>
    <property type="match status" value="2"/>
</dbReference>
<dbReference type="Gene3D" id="1.10.1060.10">
    <property type="entry name" value="Alpha-helical ferredoxin"/>
    <property type="match status" value="1"/>
</dbReference>
<dbReference type="GO" id="GO:0046872">
    <property type="term" value="F:metal ion binding"/>
    <property type="evidence" value="ECO:0007669"/>
    <property type="project" value="UniProtKB-KW"/>
</dbReference>
<dbReference type="GO" id="GO:0071949">
    <property type="term" value="F:FAD binding"/>
    <property type="evidence" value="ECO:0007669"/>
    <property type="project" value="InterPro"/>
</dbReference>
<dbReference type="SUPFAM" id="SSF46548">
    <property type="entry name" value="alpha-helical ferredoxin"/>
    <property type="match status" value="1"/>
</dbReference>
<dbReference type="EMBL" id="AP021889">
    <property type="protein sequence ID" value="BBP46482.1"/>
    <property type="molecule type" value="Genomic_DNA"/>
</dbReference>
<dbReference type="Pfam" id="PF11880">
    <property type="entry name" value="DUF3400"/>
    <property type="match status" value="1"/>
</dbReference>
<dbReference type="Proteomes" id="UP000501726">
    <property type="component" value="Chromosome"/>
</dbReference>
<dbReference type="InterPro" id="IPR016169">
    <property type="entry name" value="FAD-bd_PCMH_sub2"/>
</dbReference>
<evidence type="ECO:0000259" key="7">
    <source>
        <dbReference type="PROSITE" id="PS51387"/>
    </source>
</evidence>
<dbReference type="Gene3D" id="3.30.70.2740">
    <property type="match status" value="1"/>
</dbReference>
<gene>
    <name evidence="8" type="ORF">THMIRHAS_18550</name>
</gene>
<dbReference type="PROSITE" id="PS51379">
    <property type="entry name" value="4FE4S_FER_2"/>
    <property type="match status" value="2"/>
</dbReference>
<evidence type="ECO:0000256" key="5">
    <source>
        <dbReference type="ARBA" id="ARBA00023014"/>
    </source>
</evidence>
<dbReference type="InterPro" id="IPR004113">
    <property type="entry name" value="FAD-bd_oxidored_4_C"/>
</dbReference>
<accession>A0A6F8PWF1</accession>
<name>A0A6F8PWF1_9GAMM</name>
<dbReference type="InterPro" id="IPR022153">
    <property type="entry name" value="DUF3683"/>
</dbReference>
<dbReference type="InterPro" id="IPR006094">
    <property type="entry name" value="Oxid_FAD_bind_N"/>
</dbReference>
<evidence type="ECO:0000256" key="4">
    <source>
        <dbReference type="ARBA" id="ARBA00023004"/>
    </source>
</evidence>
<sequence>MLPNKRIREIPYNYTSFSDKEIVRRFLGESGWQMVETLREERNTGRSARMLFEVLGDMWVVTRNPYIQNDLLNNSKRLDALISALQHRINEVEKRLDGNQMAADLTAEVAKAVHKFAAWFPDTLALRDKVRKRLRKVTRDDNIDFSGLARVSHATDATDWRVELPLLVISPDTEQETVEIVEACIELGLTMIPRGGGTGYTGGAIPLHEHTAVLNTEKLEFMSLVEQQDLPKIGKVATIRTGAGVVTRRVSEQAERFGYTFAVDPTSQDASTIGGNISMNAGGKKAVLWGTTLDNLASWKMVTPDAQWLEVHRINHNLGKLQDQHTVEFEIRRFEKDGQTQIGESELLQIPGSAFRQAGLGKDVTDKFLSGLPGVQKEGCDGIITSARFIVHRMPSFTRTICLEFFGTDLSLAVPAIVEIIDYVESKKPQGILLAGLEHLDERYIRAVKYNTKADRKELPKMILLADICGENGFEVANTCKEIVELAVKRNAEGFVAVTEEARKRFWLDRSRTAAISAHTNAFKINEDVVIPLERLNEYNSEIERINIEMSIANKLEVLESFQAYFNGEIPEFTQEDDFENAAGRNADYFKNRLTTIQTHLHNLRVRWKSLLINLTQPVSEHLDLLPDLEAAVLREGDRILDLFLRRDIRVSYKTELKAFIEQTLMGFDFEAVLERLDTIHAEIRNARLFVALHMHAGDGNIHTNIPVHSGNYVMVHQADKLVDRIMEIAHRLGGVISGEHGIGLTKIQYLEQAKIDAFVKYKADVDPNHHFNKGKLMPGSGLQNAYTPSLSLVQQEAIILEASELDELNNDIKDCLRCGKCKPVCQTHIPRANLLYSPRNKILATGQVIEAFLYEEQTRRGISLQHFEAMNDIGDHCTTCHKCANPCPVNIDFGDVSIRMRNILTNMGKKRFSLTTKAALFFLNTTNPTSINLMRKTMIGWSANMITLGHNVAKSFGLVNKSSTEEIPHKTSKIAPVQQQVINFVRKPLNTGPNQPTMRKLLGLEESNMVPIISNPNKVSEESDAVFYFPGCGSERLFSDIGLATIAMLSETGAQTVLPPGYLCCGYPQTAAGQADKGAQITAENRALFHRVANTLNYLDIKTVIVSCGTCMDQLLKYEFERIFPGCRLLDIHEYLQEKGVALESATGTKYLYHAPCHDPMKLKDGTSVAKDLLKTDEVQLNDRCCSEAGTLATARPDISTQLRFRKAIELKKGIQELTGEDQAKDGNVKLLTSCPACQQGLNRYENETGLKTDYIVVELAKNLNGDNWKKQFTDTLKNGGVEKVLL</sequence>
<dbReference type="InterPro" id="IPR051914">
    <property type="entry name" value="FAD-linked_OxidoTrans_Type4"/>
</dbReference>
<evidence type="ECO:0000256" key="3">
    <source>
        <dbReference type="ARBA" id="ARBA00022827"/>
    </source>
</evidence>
<keyword evidence="3" id="KW-0274">FAD</keyword>
<dbReference type="Pfam" id="PF02754">
    <property type="entry name" value="CCG"/>
    <property type="match status" value="1"/>
</dbReference>
<evidence type="ECO:0000256" key="1">
    <source>
        <dbReference type="ARBA" id="ARBA00022630"/>
    </source>
</evidence>
<evidence type="ECO:0000313" key="9">
    <source>
        <dbReference type="Proteomes" id="UP000501726"/>
    </source>
</evidence>
<dbReference type="GO" id="GO:0016491">
    <property type="term" value="F:oxidoreductase activity"/>
    <property type="evidence" value="ECO:0007669"/>
    <property type="project" value="UniProtKB-ARBA"/>
</dbReference>
<evidence type="ECO:0000313" key="8">
    <source>
        <dbReference type="EMBL" id="BBP46482.1"/>
    </source>
</evidence>
<dbReference type="InterPro" id="IPR016166">
    <property type="entry name" value="FAD-bd_PCMH"/>
</dbReference>